<evidence type="ECO:0000313" key="3">
    <source>
        <dbReference type="WBParaSite" id="GPLIN_001097100"/>
    </source>
</evidence>
<dbReference type="AlphaFoldDB" id="A0A183CDL7"/>
<feature type="region of interest" description="Disordered" evidence="1">
    <location>
        <begin position="102"/>
        <end position="125"/>
    </location>
</feature>
<evidence type="ECO:0000256" key="1">
    <source>
        <dbReference type="SAM" id="MobiDB-lite"/>
    </source>
</evidence>
<dbReference type="WBParaSite" id="GPLIN_001097100">
    <property type="protein sequence ID" value="GPLIN_001097100"/>
    <property type="gene ID" value="GPLIN_001097100"/>
</dbReference>
<keyword evidence="2" id="KW-1185">Reference proteome</keyword>
<dbReference type="Proteomes" id="UP000050741">
    <property type="component" value="Unassembled WGS sequence"/>
</dbReference>
<proteinExistence type="predicted"/>
<sequence length="146" mass="15596">MSDLLQAHINEEHTTIAGAQQQQRVVEENTQHVNNNVLDLSASFLNNDGEPQFATPVPPVSAPRCDDGDPQPLFDFFGGATGADQSDIVSFDFGSFFNFGGPSANKGQQQLQGDAPGGSGSQNEFNFNVFLEKPNDSNKDGTGDAF</sequence>
<reference evidence="2" key="1">
    <citation type="submission" date="2014-05" db="EMBL/GenBank/DDBJ databases">
        <title>The genome and life-stage specific transcriptomes of Globodera pallida elucidate key aspects of plant parasitism by a cyst nematode.</title>
        <authorList>
            <person name="Cotton J.A."/>
            <person name="Lilley C.J."/>
            <person name="Jones L.M."/>
            <person name="Kikuchi T."/>
            <person name="Reid A.J."/>
            <person name="Thorpe P."/>
            <person name="Tsai I.J."/>
            <person name="Beasley H."/>
            <person name="Blok V."/>
            <person name="Cock P.J.A."/>
            <person name="Van den Akker S.E."/>
            <person name="Holroyd N."/>
            <person name="Hunt M."/>
            <person name="Mantelin S."/>
            <person name="Naghra H."/>
            <person name="Pain A."/>
            <person name="Palomares-Rius J.E."/>
            <person name="Zarowiecki M."/>
            <person name="Berriman M."/>
            <person name="Jones J.T."/>
            <person name="Urwin P.E."/>
        </authorList>
    </citation>
    <scope>NUCLEOTIDE SEQUENCE [LARGE SCALE GENOMIC DNA]</scope>
    <source>
        <strain evidence="2">Lindley</strain>
    </source>
</reference>
<reference evidence="3" key="2">
    <citation type="submission" date="2016-06" db="UniProtKB">
        <authorList>
            <consortium name="WormBaseParasite"/>
        </authorList>
    </citation>
    <scope>IDENTIFICATION</scope>
</reference>
<accession>A0A183CDL7</accession>
<organism evidence="2 3">
    <name type="scientific">Globodera pallida</name>
    <name type="common">Potato cyst nematode worm</name>
    <name type="synonym">Heterodera pallida</name>
    <dbReference type="NCBI Taxonomy" id="36090"/>
    <lineage>
        <taxon>Eukaryota</taxon>
        <taxon>Metazoa</taxon>
        <taxon>Ecdysozoa</taxon>
        <taxon>Nematoda</taxon>
        <taxon>Chromadorea</taxon>
        <taxon>Rhabditida</taxon>
        <taxon>Tylenchina</taxon>
        <taxon>Tylenchomorpha</taxon>
        <taxon>Tylenchoidea</taxon>
        <taxon>Heteroderidae</taxon>
        <taxon>Heteroderinae</taxon>
        <taxon>Globodera</taxon>
    </lineage>
</organism>
<evidence type="ECO:0000313" key="2">
    <source>
        <dbReference type="Proteomes" id="UP000050741"/>
    </source>
</evidence>
<protein>
    <submittedName>
        <fullName evidence="3">Clathrin light chain</fullName>
    </submittedName>
</protein>
<name>A0A183CDL7_GLOPA</name>